<reference evidence="2" key="1">
    <citation type="submission" date="2023-07" db="EMBL/GenBank/DDBJ databases">
        <title>Genome content predicts the carbon catabolic preferences of heterotrophic bacteria.</title>
        <authorList>
            <person name="Gralka M."/>
        </authorList>
    </citation>
    <scope>NUCLEOTIDE SEQUENCE</scope>
    <source>
        <strain evidence="2">E2R20</strain>
    </source>
</reference>
<feature type="non-terminal residue" evidence="2">
    <location>
        <position position="75"/>
    </location>
</feature>
<dbReference type="AlphaFoldDB" id="A0AAW7YRZ8"/>
<proteinExistence type="predicted"/>
<keyword evidence="1" id="KW-1133">Transmembrane helix</keyword>
<evidence type="ECO:0000313" key="3">
    <source>
        <dbReference type="Proteomes" id="UP001170310"/>
    </source>
</evidence>
<protein>
    <submittedName>
        <fullName evidence="2">Uncharacterized protein</fullName>
    </submittedName>
</protein>
<feature type="transmembrane region" description="Helical" evidence="1">
    <location>
        <begin position="12"/>
        <end position="33"/>
    </location>
</feature>
<keyword evidence="1" id="KW-0812">Transmembrane</keyword>
<comment type="caution">
    <text evidence="2">The sequence shown here is derived from an EMBL/GenBank/DDBJ whole genome shotgun (WGS) entry which is preliminary data.</text>
</comment>
<dbReference type="RefSeq" id="WP_303521971.1">
    <property type="nucleotide sequence ID" value="NZ_JAUOQO010000169.1"/>
</dbReference>
<evidence type="ECO:0000313" key="2">
    <source>
        <dbReference type="EMBL" id="MDO6575074.1"/>
    </source>
</evidence>
<dbReference type="Proteomes" id="UP001170310">
    <property type="component" value="Unassembled WGS sequence"/>
</dbReference>
<name>A0AAW7YRZ8_9STAP</name>
<keyword evidence="3" id="KW-1185">Reference proteome</keyword>
<sequence length="75" mass="8033">MLIAYVNSRIGSVQSTITITAASIVLSLLLILLGETKLFQAFPRLIESISAINFQNLLLHGMLGFLLFAGGLGIN</sequence>
<accession>A0AAW7YRZ8</accession>
<evidence type="ECO:0000256" key="1">
    <source>
        <dbReference type="SAM" id="Phobius"/>
    </source>
</evidence>
<organism evidence="2 3">
    <name type="scientific">Staphylococcus pasteuri_A</name>
    <dbReference type="NCBI Taxonomy" id="3062664"/>
    <lineage>
        <taxon>Bacteria</taxon>
        <taxon>Bacillati</taxon>
        <taxon>Bacillota</taxon>
        <taxon>Bacilli</taxon>
        <taxon>Bacillales</taxon>
        <taxon>Staphylococcaceae</taxon>
        <taxon>Staphylococcus</taxon>
    </lineage>
</organism>
<dbReference type="EMBL" id="JAUOQO010000169">
    <property type="protein sequence ID" value="MDO6575074.1"/>
    <property type="molecule type" value="Genomic_DNA"/>
</dbReference>
<keyword evidence="1" id="KW-0472">Membrane</keyword>
<feature type="transmembrane region" description="Helical" evidence="1">
    <location>
        <begin position="54"/>
        <end position="74"/>
    </location>
</feature>
<gene>
    <name evidence="2" type="ORF">Q4528_13240</name>
</gene>